<dbReference type="KEGG" id="lem:LEN_1449"/>
<gene>
    <name evidence="1" type="ORF">LEN_1449</name>
</gene>
<dbReference type="Pfam" id="PF07277">
    <property type="entry name" value="SapC"/>
    <property type="match status" value="1"/>
</dbReference>
<evidence type="ECO:0000313" key="1">
    <source>
        <dbReference type="EMBL" id="BAV96936.1"/>
    </source>
</evidence>
<organism evidence="1 2">
    <name type="scientific">Lysobacter enzymogenes</name>
    <dbReference type="NCBI Taxonomy" id="69"/>
    <lineage>
        <taxon>Bacteria</taxon>
        <taxon>Pseudomonadati</taxon>
        <taxon>Pseudomonadota</taxon>
        <taxon>Gammaproteobacteria</taxon>
        <taxon>Lysobacterales</taxon>
        <taxon>Lysobacteraceae</taxon>
        <taxon>Lysobacter</taxon>
    </lineage>
</organism>
<reference evidence="1 2" key="1">
    <citation type="journal article" date="2017" name="DNA Res.">
        <title>Complete genome sequence and expression profile of the commercial lytic enzyme producer Lysobacter enzymogenes M497-1.</title>
        <authorList>
            <person name="Takami H."/>
            <person name="Toyoda A."/>
            <person name="Uchiyama I."/>
            <person name="Itoh T."/>
            <person name="Takaki Y."/>
            <person name="Arai W."/>
            <person name="Nishi S."/>
            <person name="Kawai M."/>
            <person name="Shinya K."/>
            <person name="Ikeda H."/>
        </authorList>
    </citation>
    <scope>NUCLEOTIDE SEQUENCE [LARGE SCALE GENOMIC DNA]</scope>
    <source>
        <strain evidence="1 2">M497-1</strain>
    </source>
</reference>
<evidence type="ECO:0000313" key="2">
    <source>
        <dbReference type="Proteomes" id="UP000218824"/>
    </source>
</evidence>
<name>A0AAU9ADW6_LYSEN</name>
<protein>
    <submittedName>
        <fullName evidence="1">SapC-related protein</fullName>
    </submittedName>
</protein>
<dbReference type="Proteomes" id="UP000218824">
    <property type="component" value="Chromosome"/>
</dbReference>
<dbReference type="AlphaFoldDB" id="A0AAU9ADW6"/>
<dbReference type="InterPro" id="IPR010836">
    <property type="entry name" value="SapC"/>
</dbReference>
<sequence length="257" mass="28723">MLARPVTTLDTAMSQTVLLNNVDHHDLRVIVARGARYGDDEMLAPTFFGEFRELQAHYPIVFQQTADGGFRSLALLGLRPRENLFLEGDALAGAGERWDAHYLPMAIERLPFLIGIAEDEPMLHIDLEHPRVVRGAGRGGEPLFLEHGGSSEFLQRAASLLRALHDGLREDASFIAALRRLRLLEPFALDIRLDEHTQHRLSGFHTIDERALRALGAADLHALAQAGYLEAIYMALASLSRLRDLIERLSRRRAAGR</sequence>
<dbReference type="EMBL" id="AP014940">
    <property type="protein sequence ID" value="BAV96936.1"/>
    <property type="molecule type" value="Genomic_DNA"/>
</dbReference>
<proteinExistence type="predicted"/>
<accession>A0AAU9ADW6</accession>